<evidence type="ECO:0000313" key="7">
    <source>
        <dbReference type="EMBL" id="RMX63380.1"/>
    </source>
</evidence>
<comment type="caution">
    <text evidence="7">The sequence shown here is derived from an EMBL/GenBank/DDBJ whole genome shotgun (WGS) entry which is preliminary data.</text>
</comment>
<keyword evidence="4" id="KW-0539">Nucleus</keyword>
<dbReference type="GO" id="GO:0006281">
    <property type="term" value="P:DNA repair"/>
    <property type="evidence" value="ECO:0007669"/>
    <property type="project" value="UniProtKB-KW"/>
</dbReference>
<dbReference type="EMBL" id="QLLG01000412">
    <property type="protein sequence ID" value="RMX63380.1"/>
    <property type="molecule type" value="Genomic_DNA"/>
</dbReference>
<organism evidence="7 8">
    <name type="scientific">Peronospora effusa</name>
    <dbReference type="NCBI Taxonomy" id="542832"/>
    <lineage>
        <taxon>Eukaryota</taxon>
        <taxon>Sar</taxon>
        <taxon>Stramenopiles</taxon>
        <taxon>Oomycota</taxon>
        <taxon>Peronosporomycetes</taxon>
        <taxon>Peronosporales</taxon>
        <taxon>Peronosporaceae</taxon>
        <taxon>Peronospora</taxon>
    </lineage>
</organism>
<feature type="compositionally biased region" description="Basic and acidic residues" evidence="5">
    <location>
        <begin position="854"/>
        <end position="876"/>
    </location>
</feature>
<dbReference type="VEuPathDB" id="FungiDB:DD237_008189"/>
<reference evidence="7 8" key="1">
    <citation type="submission" date="2018-06" db="EMBL/GenBank/DDBJ databases">
        <title>Comparative genomics of downy mildews reveals potential adaptations to biotrophy.</title>
        <authorList>
            <person name="Fletcher K."/>
            <person name="Klosterman S.J."/>
            <person name="Derevnina L."/>
            <person name="Martin F."/>
            <person name="Koike S."/>
            <person name="Reyes Chin-Wo S."/>
            <person name="Mou B."/>
            <person name="Michelmore R."/>
        </authorList>
    </citation>
    <scope>NUCLEOTIDE SEQUENCE [LARGE SCALE GENOMIC DNA]</scope>
    <source>
        <strain evidence="7 8">R14</strain>
    </source>
</reference>
<proteinExistence type="predicted"/>
<keyword evidence="2" id="KW-0227">DNA damage</keyword>
<dbReference type="Pfam" id="PF12253">
    <property type="entry name" value="CAF1A_dimeriz"/>
    <property type="match status" value="1"/>
</dbReference>
<feature type="compositionally biased region" description="Basic and acidic residues" evidence="5">
    <location>
        <begin position="883"/>
        <end position="894"/>
    </location>
</feature>
<dbReference type="PANTHER" id="PTHR15272">
    <property type="entry name" value="CHROMATIN ASSEMBLY FACTOR 1 SUBUNIT A CAF-1 SUBUNIT A"/>
    <property type="match status" value="1"/>
</dbReference>
<dbReference type="GO" id="GO:0033186">
    <property type="term" value="C:CAF-1 complex"/>
    <property type="evidence" value="ECO:0007669"/>
    <property type="project" value="TreeGrafter"/>
</dbReference>
<gene>
    <name evidence="7" type="ORF">DD238_007878</name>
</gene>
<evidence type="ECO:0000256" key="4">
    <source>
        <dbReference type="ARBA" id="ARBA00023242"/>
    </source>
</evidence>
<feature type="region of interest" description="Disordered" evidence="5">
    <location>
        <begin position="1"/>
        <end position="111"/>
    </location>
</feature>
<feature type="region of interest" description="Disordered" evidence="5">
    <location>
        <begin position="854"/>
        <end position="933"/>
    </location>
</feature>
<dbReference type="STRING" id="542832.A0A3M6VGA5"/>
<feature type="compositionally biased region" description="Polar residues" evidence="5">
    <location>
        <begin position="951"/>
        <end position="964"/>
    </location>
</feature>
<feature type="compositionally biased region" description="Polar residues" evidence="5">
    <location>
        <begin position="915"/>
        <end position="933"/>
    </location>
</feature>
<feature type="region of interest" description="Disordered" evidence="5">
    <location>
        <begin position="703"/>
        <end position="735"/>
    </location>
</feature>
<keyword evidence="3" id="KW-0234">DNA repair</keyword>
<feature type="region of interest" description="Disordered" evidence="5">
    <location>
        <begin position="948"/>
        <end position="983"/>
    </location>
</feature>
<feature type="compositionally biased region" description="Low complexity" evidence="5">
    <location>
        <begin position="897"/>
        <end position="912"/>
    </location>
</feature>
<evidence type="ECO:0000259" key="6">
    <source>
        <dbReference type="Pfam" id="PF12253"/>
    </source>
</evidence>
<dbReference type="PANTHER" id="PTHR15272:SF0">
    <property type="entry name" value="CHROMATIN ASSEMBLY FACTOR 1 SUBUNIT A"/>
    <property type="match status" value="1"/>
</dbReference>
<dbReference type="Proteomes" id="UP000282087">
    <property type="component" value="Unassembled WGS sequence"/>
</dbReference>
<feature type="compositionally biased region" description="Acidic residues" evidence="5">
    <location>
        <begin position="98"/>
        <end position="110"/>
    </location>
</feature>
<name>A0A3M6VGA5_9STRA</name>
<evidence type="ECO:0000256" key="1">
    <source>
        <dbReference type="ARBA" id="ARBA00004123"/>
    </source>
</evidence>
<dbReference type="AlphaFoldDB" id="A0A3M6VGA5"/>
<dbReference type="InterPro" id="IPR022043">
    <property type="entry name" value="CAF1A_DD"/>
</dbReference>
<evidence type="ECO:0000256" key="5">
    <source>
        <dbReference type="SAM" id="MobiDB-lite"/>
    </source>
</evidence>
<protein>
    <recommendedName>
        <fullName evidence="6">Chromatin assembly factor 1 subunit A dimerization domain-containing protein</fullName>
    </recommendedName>
</protein>
<comment type="subcellular location">
    <subcellularLocation>
        <location evidence="1">Nucleus</location>
    </subcellularLocation>
</comment>
<keyword evidence="8" id="KW-1185">Reference proteome</keyword>
<sequence length="983" mass="109825">MTEPKKGTKQATLNAFFSPTKCEQESDEKTMESDATTVKRRRVNSEVNSRDKTEPKKSIPSQTNTKPKSKKIKAKASDSKKKKQPKPVRFISPHAVAGDDEEDEELDDEDVFKTPEAKRARAELETGGSFVPAGALISDDALVLENEIVDISDDNSATRMKIVDSKVEEDATDVVDLTTVKPKNDIVTQATKETDDKKKLRRKVVSPVTKISKGTNKTTTSRQQKMKENAAAGAAAVVAKAVPVEPLLDPVAQARVDTYKIKTDELTRMYSDLLLSNKKSDVIMQDIYGARLDCDLDVTVDLEKAQQALNETWQKLRDQALSTMNASNTVAMPTIVEFPREIKCLIVKGIQGRSASLSVVSEELLAAFKKGLKADDGDMKATEEKSGFDIDTVNRGALLTMEMEIKMLAQRIPHGVRPAKANVFEDTSIAALWVWEVGSLEKYFGDEAQKIVKRMRKHRKRLGQQLKTLARVVQLLHQKPVDEAKVSAEEAKVGKFGLVVAAELQKAKDREAKELEKRDATEEKKRLDLERQEAKSEEKRKRDREVEEKKLESYKVQKKFKAFFAANGVGTSDSIMDMTGDSDAEKTVDFVEKKSTKIARMDATINFLGSTGVASTTGSVASPQQSIFLSLKHKRNGTNTGLNCAHGWSGRRHRDPKLGVMKLLQFHENNRPAYYGTFSTRSRIFRGGRRPFTRYSKFDYAIDSDDEWEEEEPGESLSDDENDADESDEDNLDYDDQWLAYEDEVDYMDDAGKEVDLVERGEGSLSPTKHKLPSQLQKKRVKAKAVKPAKLEPQIIGPFWFFDTESDNSTENHLPGPVGELLIEPVFESNLMRKAREYEEDQKRVQVARLEQQQRKELQEQEKLKAQEKKTQDVEKAAANGAAEKETTTTETKKLTKAAPLKATTQVTVQKTKAPRTSASAKSTLAAVSSLTSPVKVPNQIDSWFKKVSGPVSTASEPQQLQSQPEDEQNPKDHTTVEVISVD</sequence>
<feature type="compositionally biased region" description="Basic and acidic residues" evidence="5">
    <location>
        <begin position="48"/>
        <end position="57"/>
    </location>
</feature>
<evidence type="ECO:0000256" key="3">
    <source>
        <dbReference type="ARBA" id="ARBA00023204"/>
    </source>
</evidence>
<feature type="region of interest" description="Disordered" evidence="5">
    <location>
        <begin position="510"/>
        <end position="548"/>
    </location>
</feature>
<feature type="compositionally biased region" description="Basic and acidic residues" evidence="5">
    <location>
        <begin position="22"/>
        <end position="32"/>
    </location>
</feature>
<dbReference type="GO" id="GO:0005634">
    <property type="term" value="C:nucleus"/>
    <property type="evidence" value="ECO:0007669"/>
    <property type="project" value="UniProtKB-SubCell"/>
</dbReference>
<evidence type="ECO:0000313" key="8">
    <source>
        <dbReference type="Proteomes" id="UP000282087"/>
    </source>
</evidence>
<feature type="compositionally biased region" description="Basic residues" evidence="5">
    <location>
        <begin position="67"/>
        <end position="86"/>
    </location>
</feature>
<evidence type="ECO:0000256" key="2">
    <source>
        <dbReference type="ARBA" id="ARBA00022763"/>
    </source>
</evidence>
<feature type="domain" description="Chromatin assembly factor 1 subunit A dimerization" evidence="6">
    <location>
        <begin position="662"/>
        <end position="731"/>
    </location>
</feature>
<accession>A0A3M6VGA5</accession>
<dbReference type="GO" id="GO:0006334">
    <property type="term" value="P:nucleosome assembly"/>
    <property type="evidence" value="ECO:0007669"/>
    <property type="project" value="TreeGrafter"/>
</dbReference>